<evidence type="ECO:0000256" key="5">
    <source>
        <dbReference type="ARBA" id="ARBA00022982"/>
    </source>
</evidence>
<keyword evidence="3 7" id="KW-0349">Heme</keyword>
<feature type="binding site" description="axial binding residue" evidence="7">
    <location>
        <position position="123"/>
    </location>
    <ligand>
        <name>heme c</name>
        <dbReference type="ChEBI" id="CHEBI:61717"/>
        <label>1</label>
    </ligand>
    <ligandPart>
        <name>Fe</name>
        <dbReference type="ChEBI" id="CHEBI:18248"/>
    </ligandPart>
</feature>
<dbReference type="GO" id="GO:0030313">
    <property type="term" value="C:cell envelope"/>
    <property type="evidence" value="ECO:0007669"/>
    <property type="project" value="UniProtKB-SubCell"/>
</dbReference>
<name>A0A0H3ABK4_NITV4</name>
<feature type="binding site" description="axial binding residue" evidence="7">
    <location>
        <position position="109"/>
    </location>
    <ligand>
        <name>heme c</name>
        <dbReference type="ChEBI" id="CHEBI:61717"/>
        <label>1</label>
    </ligand>
    <ligandPart>
        <name>Fe</name>
        <dbReference type="ChEBI" id="CHEBI:18248"/>
    </ligandPart>
</feature>
<feature type="binding site" description="axial binding residue" evidence="7">
    <location>
        <position position="108"/>
    </location>
    <ligand>
        <name>heme c</name>
        <dbReference type="ChEBI" id="CHEBI:61717"/>
        <label>1</label>
    </ligand>
    <ligandPart>
        <name>Fe</name>
        <dbReference type="ChEBI" id="CHEBI:18248"/>
    </ligandPart>
</feature>
<reference evidence="11" key="1">
    <citation type="journal article" date="2009" name="Environ. Microbiol.">
        <title>Contribution of mobile genetic elements to Desulfovibrio vulgaris genome plasticity.</title>
        <authorList>
            <person name="Walker C.B."/>
            <person name="Stolyar S."/>
            <person name="Chivian D."/>
            <person name="Pinel N."/>
            <person name="Gabster J.A."/>
            <person name="Dehal P.S."/>
            <person name="He Z."/>
            <person name="Yang Z.K."/>
            <person name="Yen H.C."/>
            <person name="Zhou J."/>
            <person name="Wall J.D."/>
            <person name="Hazen T.C."/>
            <person name="Arkin A.P."/>
            <person name="Stahl D.A."/>
        </authorList>
    </citation>
    <scope>NUCLEOTIDE SEQUENCE [LARGE SCALE GENOMIC DNA]</scope>
    <source>
        <strain evidence="11">DP4</strain>
    </source>
</reference>
<dbReference type="SUPFAM" id="SSF48695">
    <property type="entry name" value="Multiheme cytochromes"/>
    <property type="match status" value="1"/>
</dbReference>
<dbReference type="CDD" id="cd08168">
    <property type="entry name" value="Cytochrom_C3"/>
    <property type="match status" value="1"/>
</dbReference>
<dbReference type="InterPro" id="IPR054899">
    <property type="entry name" value="c3_cytochr_TmcA"/>
</dbReference>
<dbReference type="AlphaFoldDB" id="A0A0H3ABK4"/>
<keyword evidence="2" id="KW-0813">Transport</keyword>
<evidence type="ECO:0000256" key="7">
    <source>
        <dbReference type="PIRSR" id="PIRSR602322-1"/>
    </source>
</evidence>
<feature type="binding site" description="covalent" evidence="7">
    <location>
        <position position="64"/>
    </location>
    <ligand>
        <name>heme c</name>
        <dbReference type="ChEBI" id="CHEBI:61717"/>
        <label>1</label>
    </ligand>
</feature>
<protein>
    <submittedName>
        <fullName evidence="10">Acidic cytochrome c3</fullName>
    </submittedName>
</protein>
<feature type="signal peptide" evidence="8">
    <location>
        <begin position="1"/>
        <end position="24"/>
    </location>
</feature>
<sequence precursor="true">MFRRIGTVMLAFATLALLLAVAFARTDTPRLEPEALKPQQRPAAVFDHDAHNEKAKLENCAVCHHDAKDGKIVPEGSSEGTPCADCHAKAATKGTHLVNAYHRQCMNCHKTSGKGPTSCGGCHVRD</sequence>
<comment type="subcellular location">
    <subcellularLocation>
        <location evidence="1">Cell envelope</location>
    </subcellularLocation>
</comment>
<dbReference type="InterPro" id="IPR020942">
    <property type="entry name" value="Cyt_c_III_dom"/>
</dbReference>
<feature type="binding site" description="axial binding residue" evidence="7">
    <location>
        <position position="105"/>
    </location>
    <ligand>
        <name>heme c</name>
        <dbReference type="ChEBI" id="CHEBI:61717"/>
        <label>1</label>
    </ligand>
    <ligandPart>
        <name>Fe</name>
        <dbReference type="ChEBI" id="CHEBI:18248"/>
    </ligandPart>
</feature>
<dbReference type="Pfam" id="PF02085">
    <property type="entry name" value="Cytochrom_CIII"/>
    <property type="match status" value="1"/>
</dbReference>
<dbReference type="KEGG" id="dvl:Dvul_2715"/>
<dbReference type="GO" id="GO:0020037">
    <property type="term" value="F:heme binding"/>
    <property type="evidence" value="ECO:0007669"/>
    <property type="project" value="InterPro"/>
</dbReference>
<dbReference type="RefSeq" id="WP_010937572.1">
    <property type="nucleotide sequence ID" value="NC_008751.1"/>
</dbReference>
<dbReference type="EMBL" id="CP000527">
    <property type="protein sequence ID" value="ABM29726.1"/>
    <property type="molecule type" value="Genomic_DNA"/>
</dbReference>
<keyword evidence="6 7" id="KW-0408">Iron</keyword>
<dbReference type="InterPro" id="IPR036280">
    <property type="entry name" value="Multihaem_cyt_sf"/>
</dbReference>
<evidence type="ECO:0000256" key="3">
    <source>
        <dbReference type="ARBA" id="ARBA00022617"/>
    </source>
</evidence>
<evidence type="ECO:0000259" key="9">
    <source>
        <dbReference type="Pfam" id="PF02085"/>
    </source>
</evidence>
<accession>A0A0H3ABK4</accession>
<feature type="binding site" description="axial binding residue" evidence="7">
    <location>
        <position position="122"/>
    </location>
    <ligand>
        <name>heme c</name>
        <dbReference type="ChEBI" id="CHEBI:61717"/>
        <label>1</label>
    </ligand>
    <ligandPart>
        <name>Fe</name>
        <dbReference type="ChEBI" id="CHEBI:18248"/>
    </ligandPart>
</feature>
<dbReference type="Gene3D" id="3.90.10.10">
    <property type="entry name" value="Cytochrome C3"/>
    <property type="match status" value="1"/>
</dbReference>
<evidence type="ECO:0000256" key="1">
    <source>
        <dbReference type="ARBA" id="ARBA00004196"/>
    </source>
</evidence>
<keyword evidence="8" id="KW-0732">Signal</keyword>
<evidence type="ECO:0000256" key="6">
    <source>
        <dbReference type="ARBA" id="ARBA00023004"/>
    </source>
</evidence>
<evidence type="ECO:0000313" key="10">
    <source>
        <dbReference type="EMBL" id="ABM29726.1"/>
    </source>
</evidence>
<feature type="binding site" description="axial binding residue" evidence="7">
    <location>
        <position position="48"/>
    </location>
    <ligand>
        <name>heme c</name>
        <dbReference type="ChEBI" id="CHEBI:61717"/>
        <label>1</label>
    </ligand>
    <ligandPart>
        <name>Fe</name>
        <dbReference type="ChEBI" id="CHEBI:18248"/>
    </ligandPart>
</feature>
<organism evidence="10 11">
    <name type="scientific">Nitratidesulfovibrio vulgaris (strain DP4)</name>
    <name type="common">Desulfovibrio vulgaris</name>
    <dbReference type="NCBI Taxonomy" id="391774"/>
    <lineage>
        <taxon>Bacteria</taxon>
        <taxon>Pseudomonadati</taxon>
        <taxon>Thermodesulfobacteriota</taxon>
        <taxon>Desulfovibrionia</taxon>
        <taxon>Desulfovibrionales</taxon>
        <taxon>Desulfovibrionaceae</taxon>
        <taxon>Nitratidesulfovibrio</taxon>
    </lineage>
</organism>
<gene>
    <name evidence="10" type="ordered locus">Dvul_2715</name>
</gene>
<feature type="chain" id="PRO_5002604194" evidence="8">
    <location>
        <begin position="25"/>
        <end position="126"/>
    </location>
</feature>
<feature type="binding site" description="axial binding residue" evidence="7">
    <location>
        <position position="65"/>
    </location>
    <ligand>
        <name>heme c</name>
        <dbReference type="ChEBI" id="CHEBI:61717"/>
        <label>1</label>
    </ligand>
    <ligandPart>
        <name>Fe</name>
        <dbReference type="ChEBI" id="CHEBI:18248"/>
    </ligandPart>
</feature>
<dbReference type="NCBIfam" id="NF045722">
    <property type="entry name" value="c3_cytochr_TmcA"/>
    <property type="match status" value="1"/>
</dbReference>
<dbReference type="Proteomes" id="UP000009173">
    <property type="component" value="Chromosome"/>
</dbReference>
<evidence type="ECO:0000256" key="8">
    <source>
        <dbReference type="SAM" id="SignalP"/>
    </source>
</evidence>
<evidence type="ECO:0000313" key="11">
    <source>
        <dbReference type="Proteomes" id="UP000009173"/>
    </source>
</evidence>
<evidence type="ECO:0000256" key="2">
    <source>
        <dbReference type="ARBA" id="ARBA00022448"/>
    </source>
</evidence>
<proteinExistence type="predicted"/>
<dbReference type="InterPro" id="IPR002322">
    <property type="entry name" value="Cyt_c_III"/>
</dbReference>
<feature type="binding site" description="axial binding residue" evidence="7">
    <location>
        <position position="119"/>
    </location>
    <ligand>
        <name>heme c</name>
        <dbReference type="ChEBI" id="CHEBI:61717"/>
        <label>1</label>
    </ligand>
    <ligandPart>
        <name>Fe</name>
        <dbReference type="ChEBI" id="CHEBI:18248"/>
    </ligandPart>
</feature>
<dbReference type="GO" id="GO:0009055">
    <property type="term" value="F:electron transfer activity"/>
    <property type="evidence" value="ECO:0007669"/>
    <property type="project" value="InterPro"/>
</dbReference>
<feature type="binding site" description="axial binding residue" evidence="7">
    <location>
        <position position="60"/>
    </location>
    <ligand>
        <name>heme c</name>
        <dbReference type="ChEBI" id="CHEBI:61717"/>
        <label>1</label>
    </ligand>
    <ligandPart>
        <name>Fe</name>
        <dbReference type="ChEBI" id="CHEBI:18248"/>
    </ligandPart>
</feature>
<comment type="cofactor">
    <cofactor evidence="7">
        <name>heme c</name>
        <dbReference type="ChEBI" id="CHEBI:61717"/>
    </cofactor>
    <text evidence="7">Binds 4 heme c groups covalently per monomer.</text>
</comment>
<keyword evidence="4 7" id="KW-0479">Metal-binding</keyword>
<evidence type="ECO:0000256" key="4">
    <source>
        <dbReference type="ARBA" id="ARBA00022723"/>
    </source>
</evidence>
<feature type="binding site" description="axial binding residue" evidence="7">
    <location>
        <position position="63"/>
    </location>
    <ligand>
        <name>heme c</name>
        <dbReference type="ChEBI" id="CHEBI:61717"/>
        <label>1</label>
    </ligand>
    <ligandPart>
        <name>Fe</name>
        <dbReference type="ChEBI" id="CHEBI:18248"/>
    </ligandPart>
</feature>
<dbReference type="PRINTS" id="PR00609">
    <property type="entry name" value="CYTOCHROMEC3"/>
</dbReference>
<keyword evidence="5" id="KW-0249">Electron transport</keyword>
<dbReference type="GO" id="GO:0046872">
    <property type="term" value="F:metal ion binding"/>
    <property type="evidence" value="ECO:0007669"/>
    <property type="project" value="UniProtKB-KW"/>
</dbReference>
<feature type="binding site" description="axial binding residue" evidence="7">
    <location>
        <position position="51"/>
    </location>
    <ligand>
        <name>heme c</name>
        <dbReference type="ChEBI" id="CHEBI:61717"/>
        <label>1</label>
    </ligand>
    <ligandPart>
        <name>Fe</name>
        <dbReference type="ChEBI" id="CHEBI:18248"/>
    </ligandPart>
</feature>
<feature type="domain" description="Class III cytochrome C" evidence="9">
    <location>
        <begin position="33"/>
        <end position="123"/>
    </location>
</feature>
<dbReference type="SMR" id="A0A0H3ABK4"/>
<dbReference type="HOGENOM" id="CLU_125874_4_0_7"/>